<dbReference type="Pfam" id="PF16656">
    <property type="entry name" value="Pur_ac_phosph_N"/>
    <property type="match status" value="1"/>
</dbReference>
<keyword evidence="1" id="KW-0732">Signal</keyword>
<evidence type="ECO:0000256" key="1">
    <source>
        <dbReference type="ARBA" id="ARBA00022729"/>
    </source>
</evidence>
<dbReference type="InterPro" id="IPR022441">
    <property type="entry name" value="Para_beta_helix_rpt-2"/>
</dbReference>
<dbReference type="GO" id="GO:0046872">
    <property type="term" value="F:metal ion binding"/>
    <property type="evidence" value="ECO:0007669"/>
    <property type="project" value="InterPro"/>
</dbReference>
<dbReference type="GO" id="GO:0003993">
    <property type="term" value="F:acid phosphatase activity"/>
    <property type="evidence" value="ECO:0007669"/>
    <property type="project" value="InterPro"/>
</dbReference>
<dbReference type="Gene3D" id="2.160.20.10">
    <property type="entry name" value="Single-stranded right-handed beta-helix, Pectin lyase-like"/>
    <property type="match status" value="3"/>
</dbReference>
<gene>
    <name evidence="3" type="ORF">Metli_1826</name>
</gene>
<dbReference type="InterPro" id="IPR039331">
    <property type="entry name" value="PAPs-like"/>
</dbReference>
<dbReference type="STRING" id="28892.Metli_1826"/>
<dbReference type="SMART" id="SM00635">
    <property type="entry name" value="BID_2"/>
    <property type="match status" value="1"/>
</dbReference>
<dbReference type="InterPro" id="IPR011635">
    <property type="entry name" value="CARDB"/>
</dbReference>
<dbReference type="PATRIC" id="fig|28892.9.peg.1983"/>
<dbReference type="InterPro" id="IPR015914">
    <property type="entry name" value="PAPs_N"/>
</dbReference>
<accession>J1L4S3</accession>
<dbReference type="InterPro" id="IPR029052">
    <property type="entry name" value="Metallo-depent_PP-like"/>
</dbReference>
<dbReference type="HOGENOM" id="CLU_260490_0_0_2"/>
<dbReference type="SUPFAM" id="SSF49363">
    <property type="entry name" value="Purple acid phosphatase, N-terminal domain"/>
    <property type="match status" value="1"/>
</dbReference>
<evidence type="ECO:0000259" key="2">
    <source>
        <dbReference type="SMART" id="SM00635"/>
    </source>
</evidence>
<dbReference type="Gene3D" id="3.60.21.10">
    <property type="match status" value="1"/>
</dbReference>
<organism evidence="3 4">
    <name type="scientific">Methanofollis liminatans DSM 4140</name>
    <dbReference type="NCBI Taxonomy" id="28892"/>
    <lineage>
        <taxon>Archaea</taxon>
        <taxon>Methanobacteriati</taxon>
        <taxon>Methanobacteriota</taxon>
        <taxon>Stenosarchaea group</taxon>
        <taxon>Methanomicrobia</taxon>
        <taxon>Methanomicrobiales</taxon>
        <taxon>Methanomicrobiaceae</taxon>
        <taxon>Methanofollis</taxon>
    </lineage>
</organism>
<name>J1L4S3_9EURY</name>
<dbReference type="Pfam" id="PF00149">
    <property type="entry name" value="Metallophos"/>
    <property type="match status" value="1"/>
</dbReference>
<dbReference type="InterPro" id="IPR006626">
    <property type="entry name" value="PbH1"/>
</dbReference>
<dbReference type="Gene3D" id="2.60.40.10">
    <property type="entry name" value="Immunoglobulins"/>
    <property type="match status" value="1"/>
</dbReference>
<dbReference type="InterPro" id="IPR008964">
    <property type="entry name" value="Invasin/intimin_cell_adhesion"/>
</dbReference>
<protein>
    <submittedName>
        <fullName evidence="3">Parallel beta-helix repeat protein</fullName>
    </submittedName>
</protein>
<dbReference type="SUPFAM" id="SSF49373">
    <property type="entry name" value="Invasin/intimin cell-adhesion fragments"/>
    <property type="match status" value="1"/>
</dbReference>
<dbReference type="InterPro" id="IPR013783">
    <property type="entry name" value="Ig-like_fold"/>
</dbReference>
<dbReference type="Proteomes" id="UP000005095">
    <property type="component" value="Chromosome"/>
</dbReference>
<dbReference type="SUPFAM" id="SSF56300">
    <property type="entry name" value="Metallo-dependent phosphatases"/>
    <property type="match status" value="1"/>
</dbReference>
<dbReference type="PANTHER" id="PTHR22953:SF153">
    <property type="entry name" value="PURPLE ACID PHOSPHATASE"/>
    <property type="match status" value="1"/>
</dbReference>
<dbReference type="SUPFAM" id="SSF51126">
    <property type="entry name" value="Pectin lyase-like"/>
    <property type="match status" value="2"/>
</dbReference>
<keyword evidence="4" id="KW-1185">Reference proteome</keyword>
<evidence type="ECO:0000313" key="3">
    <source>
        <dbReference type="EMBL" id="EJG07770.1"/>
    </source>
</evidence>
<dbReference type="InterPro" id="IPR008963">
    <property type="entry name" value="Purple_acid_Pase-like_N"/>
</dbReference>
<reference evidence="3 4" key="1">
    <citation type="submission" date="2011-08" db="EMBL/GenBank/DDBJ databases">
        <title>The complete genome of Methanofollis liminatans DSM 4140.</title>
        <authorList>
            <consortium name="US DOE Joint Genome Institute (JGI-PGF)"/>
            <person name="Lucas S."/>
            <person name="Han J."/>
            <person name="Lapidus A."/>
            <person name="Bruce D."/>
            <person name="Goodwin L."/>
            <person name="Pitluck S."/>
            <person name="Peters L."/>
            <person name="Kyrpides N."/>
            <person name="Mavromatis K."/>
            <person name="Ivanova N."/>
            <person name="Mikhailova N."/>
            <person name="Lu M."/>
            <person name="Detter J.C."/>
            <person name="Tapia R."/>
            <person name="Han C."/>
            <person name="Land M."/>
            <person name="Hauser L."/>
            <person name="Markowitz V."/>
            <person name="Cheng J.-F."/>
            <person name="Hugenholtz P."/>
            <person name="Woyke T."/>
            <person name="Wu D."/>
            <person name="Spring S."/>
            <person name="Schuler E."/>
            <person name="Brambilla E."/>
            <person name="Klenk H.-P."/>
            <person name="Eisen J.A."/>
        </authorList>
    </citation>
    <scope>NUCLEOTIDE SEQUENCE [LARGE SCALE GENOMIC DNA]</scope>
    <source>
        <strain evidence="3 4">DSM 4140</strain>
    </source>
</reference>
<dbReference type="EMBL" id="CM001555">
    <property type="protein sequence ID" value="EJG07770.1"/>
    <property type="molecule type" value="Genomic_DNA"/>
</dbReference>
<dbReference type="Pfam" id="PF05048">
    <property type="entry name" value="NosD"/>
    <property type="match status" value="2"/>
</dbReference>
<dbReference type="Pfam" id="PF07705">
    <property type="entry name" value="CARDB"/>
    <property type="match status" value="1"/>
</dbReference>
<dbReference type="InterPro" id="IPR007742">
    <property type="entry name" value="NosD_dom"/>
</dbReference>
<proteinExistence type="predicted"/>
<dbReference type="Pfam" id="PF02368">
    <property type="entry name" value="Big_2"/>
    <property type="match status" value="1"/>
</dbReference>
<feature type="domain" description="BIG2" evidence="2">
    <location>
        <begin position="580"/>
        <end position="660"/>
    </location>
</feature>
<dbReference type="InterPro" id="IPR003343">
    <property type="entry name" value="Big_2"/>
</dbReference>
<dbReference type="SMART" id="SM00710">
    <property type="entry name" value="PbH1"/>
    <property type="match status" value="8"/>
</dbReference>
<dbReference type="InterPro" id="IPR012334">
    <property type="entry name" value="Pectin_lyas_fold"/>
</dbReference>
<dbReference type="Gene3D" id="2.60.40.1080">
    <property type="match status" value="1"/>
</dbReference>
<dbReference type="InterPro" id="IPR011050">
    <property type="entry name" value="Pectin_lyase_fold/virulence"/>
</dbReference>
<evidence type="ECO:0000313" key="4">
    <source>
        <dbReference type="Proteomes" id="UP000005095"/>
    </source>
</evidence>
<sequence>MVITMKKSIGTFCLILLALLVAPTAATTLYVDDDGGDGIYTTIQAAHDAASSGDTICILPGTYPRFAIRIPHLTFQSRDGVDSVIIDCQDGEGLRIPEGSTNNAAGTVIDGLTFINGKPCFKIGTYGPAPDCIIKNCIISKISGYPDISGDNITFENNTLMDNKKTLICILRLQDSKNCTVINNTFTNITTSSGTIYLRGTTTTNNTISGNTFNTSGNSFYFRDVSDGNYIFLNTNVSGVTLYNGNTPPITYWNATAPVTYTYKGVEHTGYPGNFWSNYTGEDANADGIIDTPYVLPDGLGTDYAPLAGVWEDGAIAAPEPKTWYVDDDGGADFTTIQAAVDAASSGETIVVKDGTYTENVLVDKPLVIRTENGPENVTVTAAAPEKPVFDVDADAATVEGFAVRGPTNEHIAGIEIVGFDNCIVRKNDCAGCYNGVHLGGTAANNTVEENYCHENTRRGISLRDTVHDNRVYNNTCENNADDEICVKDQTANNTIWANTLNGTVELVTANTYHSPAEVTYTYNGAEYTGYVGNRYSLYNGADANGDGIGDTPMSFGTYADDYPMMGAWQNGIIAYTAPSIARITLSPDSATLAIGETQQFAATAYDAADAPLTSTAFVWASSNTSVGTVNATGTFSALAAGTTNVTATADNVTGTATITVTAIPAIEWAPYVTGTTATSAAVRWRTDLPSNGTLEYADETHYTTHGGYEHTIDDNTAAELHCVDLTALTPDTRYHYCVVVDGAATGDRTFRTFPESGGFTFIVYGDTQESQNFTQLERHRLVAERVAAEEPLFVLHTGDTVNMVDDAAEWKRFFEAGDPVFANTSIYTTLGNHEDNSTAYYDAFGMPEWYSFDCAGAHFAVLDSNDWTGDRMDDETAWLETDLAGDAEWKFVAFHHPPYTSEERNPGGNLYLREEWGPVIAGEKVSAVFNGHVHAYERYLVDGVQYVVTGTGGGPLYPLGTDRPDGYQNSLQHTLGYTKVTVHENGTAAMEFVEVAEVSDDNTAVLSIYPAGTVFDPVTLVAPVNLPDLAVTALQALSDPTVGENCTFRATIENIGDAASPATTAVFSAGGVEIARPAVAALAPGNATVLTLTWTPVTAGTVMLTLSVDPDNLIEETDRTNNARTIAVTIRDNGGEVTPEENDTLRLNPGWNFVSTPKRLSAGNDTASIFLDVDMAGRPLYAYDAVTGEWLQANQSTSISPLYGYWIYSNTTAEILLDYNEDPLSAPPVIELVGGWNAIGFSDTEPTPAKYALSSLGDAWTTLIGYDSANEKYEVSIINGAEDAHNDLREMQPTKGYWIFLTEEAPLCAISA</sequence>
<dbReference type="Gene3D" id="2.60.40.380">
    <property type="entry name" value="Purple acid phosphatase-like, N-terminal"/>
    <property type="match status" value="1"/>
</dbReference>
<dbReference type="InterPro" id="IPR004843">
    <property type="entry name" value="Calcineurin-like_PHP"/>
</dbReference>
<dbReference type="NCBIfam" id="TIGR03804">
    <property type="entry name" value="para_beta_helix"/>
    <property type="match status" value="2"/>
</dbReference>
<dbReference type="PANTHER" id="PTHR22953">
    <property type="entry name" value="ACID PHOSPHATASE RELATED"/>
    <property type="match status" value="1"/>
</dbReference>